<dbReference type="Proteomes" id="UP001331761">
    <property type="component" value="Unassembled WGS sequence"/>
</dbReference>
<keyword evidence="1" id="KW-0472">Membrane</keyword>
<keyword evidence="1" id="KW-1133">Transmembrane helix</keyword>
<dbReference type="EMBL" id="WIXE01004587">
    <property type="protein sequence ID" value="KAK5982908.1"/>
    <property type="molecule type" value="Genomic_DNA"/>
</dbReference>
<protein>
    <submittedName>
        <fullName evidence="2">Uncharacterized protein</fullName>
    </submittedName>
</protein>
<accession>A0AAN8ITI4</accession>
<sequence length="90" mass="10312">MLFAILFLCITGFQMIDGFGLYFLMVQIAAVILCLVALAVILKINISLYRKRHSSLMQLSERYHLDENIRAGKYYIPVAINDFICKVHSV</sequence>
<keyword evidence="3" id="KW-1185">Reference proteome</keyword>
<evidence type="ECO:0000313" key="2">
    <source>
        <dbReference type="EMBL" id="KAK5982908.1"/>
    </source>
</evidence>
<keyword evidence="1" id="KW-0812">Transmembrane</keyword>
<evidence type="ECO:0000256" key="1">
    <source>
        <dbReference type="SAM" id="Phobius"/>
    </source>
</evidence>
<feature type="transmembrane region" description="Helical" evidence="1">
    <location>
        <begin position="28"/>
        <end position="49"/>
    </location>
</feature>
<proteinExistence type="predicted"/>
<comment type="caution">
    <text evidence="2">The sequence shown here is derived from an EMBL/GenBank/DDBJ whole genome shotgun (WGS) entry which is preliminary data.</text>
</comment>
<gene>
    <name evidence="2" type="ORF">GCK32_020915</name>
</gene>
<dbReference type="AlphaFoldDB" id="A0AAN8ITI4"/>
<name>A0AAN8ITI4_TRICO</name>
<reference evidence="2 3" key="1">
    <citation type="submission" date="2019-10" db="EMBL/GenBank/DDBJ databases">
        <title>Assembly and Annotation for the nematode Trichostrongylus colubriformis.</title>
        <authorList>
            <person name="Martin J."/>
        </authorList>
    </citation>
    <scope>NUCLEOTIDE SEQUENCE [LARGE SCALE GENOMIC DNA]</scope>
    <source>
        <strain evidence="2">G859</strain>
        <tissue evidence="2">Whole worm</tissue>
    </source>
</reference>
<organism evidence="2 3">
    <name type="scientific">Trichostrongylus colubriformis</name>
    <name type="common">Black scour worm</name>
    <dbReference type="NCBI Taxonomy" id="6319"/>
    <lineage>
        <taxon>Eukaryota</taxon>
        <taxon>Metazoa</taxon>
        <taxon>Ecdysozoa</taxon>
        <taxon>Nematoda</taxon>
        <taxon>Chromadorea</taxon>
        <taxon>Rhabditida</taxon>
        <taxon>Rhabditina</taxon>
        <taxon>Rhabditomorpha</taxon>
        <taxon>Strongyloidea</taxon>
        <taxon>Trichostrongylidae</taxon>
        <taxon>Trichostrongylus</taxon>
    </lineage>
</organism>
<evidence type="ECO:0000313" key="3">
    <source>
        <dbReference type="Proteomes" id="UP001331761"/>
    </source>
</evidence>